<name>A0A167KHI7_PHYB8</name>
<keyword evidence="2" id="KW-1185">Reference proteome</keyword>
<organism evidence="1 2">
    <name type="scientific">Phycomyces blakesleeanus (strain ATCC 8743b / DSM 1359 / FGSC 10004 / NBRC 33097 / NRRL 1555)</name>
    <dbReference type="NCBI Taxonomy" id="763407"/>
    <lineage>
        <taxon>Eukaryota</taxon>
        <taxon>Fungi</taxon>
        <taxon>Fungi incertae sedis</taxon>
        <taxon>Mucoromycota</taxon>
        <taxon>Mucoromycotina</taxon>
        <taxon>Mucoromycetes</taxon>
        <taxon>Mucorales</taxon>
        <taxon>Phycomycetaceae</taxon>
        <taxon>Phycomyces</taxon>
    </lineage>
</organism>
<dbReference type="OrthoDB" id="2307294at2759"/>
<gene>
    <name evidence="1" type="ORF">PHYBLDRAFT_69189</name>
</gene>
<dbReference type="Proteomes" id="UP000077315">
    <property type="component" value="Unassembled WGS sequence"/>
</dbReference>
<proteinExistence type="predicted"/>
<dbReference type="RefSeq" id="XP_018286155.1">
    <property type="nucleotide sequence ID" value="XM_018442064.1"/>
</dbReference>
<evidence type="ECO:0000313" key="2">
    <source>
        <dbReference type="Proteomes" id="UP000077315"/>
    </source>
</evidence>
<dbReference type="EMBL" id="KV440996">
    <property type="protein sequence ID" value="OAD68115.1"/>
    <property type="molecule type" value="Genomic_DNA"/>
</dbReference>
<protein>
    <submittedName>
        <fullName evidence="1">Uncharacterized protein</fullName>
    </submittedName>
</protein>
<dbReference type="GeneID" id="29002970"/>
<reference evidence="2" key="1">
    <citation type="submission" date="2015-06" db="EMBL/GenBank/DDBJ databases">
        <title>Expansion of signal transduction pathways in fungi by whole-genome duplication.</title>
        <authorList>
            <consortium name="DOE Joint Genome Institute"/>
            <person name="Corrochano L.M."/>
            <person name="Kuo A."/>
            <person name="Marcet-Houben M."/>
            <person name="Polaino S."/>
            <person name="Salamov A."/>
            <person name="Villalobos J.M."/>
            <person name="Alvarez M.I."/>
            <person name="Avalos J."/>
            <person name="Benito E.P."/>
            <person name="Benoit I."/>
            <person name="Burger G."/>
            <person name="Camino L.P."/>
            <person name="Canovas D."/>
            <person name="Cerda-Olmedo E."/>
            <person name="Cheng J.-F."/>
            <person name="Dominguez A."/>
            <person name="Elias M."/>
            <person name="Eslava A.P."/>
            <person name="Glaser F."/>
            <person name="Grimwood J."/>
            <person name="Gutierrez G."/>
            <person name="Heitman J."/>
            <person name="Henrissat B."/>
            <person name="Iturriaga E.A."/>
            <person name="Lang B.F."/>
            <person name="Lavin J.L."/>
            <person name="Lee S."/>
            <person name="Li W."/>
            <person name="Lindquist E."/>
            <person name="Lopez-Garcia S."/>
            <person name="Luque E.M."/>
            <person name="Marcos A.T."/>
            <person name="Martin J."/>
            <person name="McCluskey K."/>
            <person name="Medina H.R."/>
            <person name="Miralles-Duran A."/>
            <person name="Miyazaki A."/>
            <person name="Munoz-Torres E."/>
            <person name="Oguiza J.A."/>
            <person name="Ohm R."/>
            <person name="Olmedo M."/>
            <person name="Orejas M."/>
            <person name="Ortiz-Castellanos L."/>
            <person name="Pisabarro A.G."/>
            <person name="Rodriguez-Romero J."/>
            <person name="Ruiz-Herrera J."/>
            <person name="Ruiz-Vazquez R."/>
            <person name="Sanz C."/>
            <person name="Schackwitz W."/>
            <person name="Schmutz J."/>
            <person name="Shahriari M."/>
            <person name="Shelest E."/>
            <person name="Silva-Franco F."/>
            <person name="Soanes D."/>
            <person name="Syed K."/>
            <person name="Tagua V.G."/>
            <person name="Talbot N.J."/>
            <person name="Thon M."/>
            <person name="De vries R.P."/>
            <person name="Wiebenga A."/>
            <person name="Yadav J.S."/>
            <person name="Braun E.L."/>
            <person name="Baker S."/>
            <person name="Garre V."/>
            <person name="Horwitz B."/>
            <person name="Torres-Martinez S."/>
            <person name="Idnurm A."/>
            <person name="Herrera-Estrella A."/>
            <person name="Gabaldon T."/>
            <person name="Grigoriev I.V."/>
        </authorList>
    </citation>
    <scope>NUCLEOTIDE SEQUENCE [LARGE SCALE GENOMIC DNA]</scope>
    <source>
        <strain evidence="2">NRRL 1555(-)</strain>
    </source>
</reference>
<dbReference type="InParanoid" id="A0A167KHI7"/>
<accession>A0A167KHI7</accession>
<evidence type="ECO:0000313" key="1">
    <source>
        <dbReference type="EMBL" id="OAD68115.1"/>
    </source>
</evidence>
<sequence>MPLHLQPEPAHVFRVPAPSQDYYYPHLYTGSCPYCSSSTTDYTYTYGEDGCPASCGQRLDSIALSRFDDDYSYSVSSMPIATQRPFQYNYLLNLFTAPDMKAYLAQTSFTEDVYGLPLHLQRLISEAKEEVVLVQTTEQTSLALNRLELVRKYIWMQSDGDVASLIMALVQLVSDEDDLGHMLDQ</sequence>
<dbReference type="AlphaFoldDB" id="A0A167KHI7"/>
<dbReference type="VEuPathDB" id="FungiDB:PHYBLDRAFT_69189"/>